<dbReference type="EMBL" id="CP141059">
    <property type="protein sequence ID" value="WQQ25073.1"/>
    <property type="molecule type" value="Genomic_DNA"/>
</dbReference>
<name>A0ABZ0ZNL8_9ACTN</name>
<dbReference type="Proteomes" id="UP001327225">
    <property type="component" value="Chromosome"/>
</dbReference>
<protein>
    <recommendedName>
        <fullName evidence="3">Peptidase MA-like domain-containing protein</fullName>
    </recommendedName>
</protein>
<gene>
    <name evidence="1" type="ORF">SHK19_13975</name>
</gene>
<proteinExistence type="predicted"/>
<dbReference type="RefSeq" id="WP_322455575.1">
    <property type="nucleotide sequence ID" value="NZ_CP141059.1"/>
</dbReference>
<sequence>MRSALADPAPVRLLLAGVVLAVAALSGCQDDEPYVAPTPTASTDAIAPAAATRTLDDLERALRRRDADAAAELGADDAAQDLLRSVAETAAALDLVDVTFTYLTENGQVAADGSWTAAIATTWRIDGFDERSARADIEFAFADGGTRVGAIGGGVGRTPVWISGPAAVRRTDDVVVLVADGVVPMRPLVTVSEQALVVAQRVLGRSAEQLVIEVPASSDALHAALGQPPGTYDAVVAVTATADGANVPGAPVHVFINPDVYRAQGPLSAQVVLSHEAVHAVTATPTTSGVENWLLEGFADYVALRDVDLPVSRTAGQIIGQVRRDGVPEALPSRLDLDTRAQHLGAAYEASWLVCVTLAEHGGEDALVAFYEAVVDGAGLEAELRRHFGWTIGDLTRAWQDTLSSVSSVGG</sequence>
<evidence type="ECO:0008006" key="3">
    <source>
        <dbReference type="Google" id="ProtNLM"/>
    </source>
</evidence>
<dbReference type="PROSITE" id="PS51257">
    <property type="entry name" value="PROKAR_LIPOPROTEIN"/>
    <property type="match status" value="1"/>
</dbReference>
<evidence type="ECO:0000313" key="1">
    <source>
        <dbReference type="EMBL" id="WQQ25073.1"/>
    </source>
</evidence>
<reference evidence="2" key="1">
    <citation type="submission" date="2023-12" db="EMBL/GenBank/DDBJ databases">
        <title>Novel species in genus Nocardioides.</title>
        <authorList>
            <person name="Zhou H."/>
        </authorList>
    </citation>
    <scope>NUCLEOTIDE SEQUENCE [LARGE SCALE GENOMIC DNA]</scope>
    <source>
        <strain evidence="2">HM61</strain>
    </source>
</reference>
<keyword evidence="2" id="KW-1185">Reference proteome</keyword>
<organism evidence="1 2">
    <name type="scientific">Nocardioides bizhenqiangii</name>
    <dbReference type="NCBI Taxonomy" id="3095076"/>
    <lineage>
        <taxon>Bacteria</taxon>
        <taxon>Bacillati</taxon>
        <taxon>Actinomycetota</taxon>
        <taxon>Actinomycetes</taxon>
        <taxon>Propionibacteriales</taxon>
        <taxon>Nocardioidaceae</taxon>
        <taxon>Nocardioides</taxon>
    </lineage>
</organism>
<evidence type="ECO:0000313" key="2">
    <source>
        <dbReference type="Proteomes" id="UP001327225"/>
    </source>
</evidence>
<accession>A0ABZ0ZNL8</accession>